<reference evidence="1" key="1">
    <citation type="journal article" date="2020" name="Stud. Mycol.">
        <title>101 Dothideomycetes genomes: a test case for predicting lifestyles and emergence of pathogens.</title>
        <authorList>
            <person name="Haridas S."/>
            <person name="Albert R."/>
            <person name="Binder M."/>
            <person name="Bloem J."/>
            <person name="Labutti K."/>
            <person name="Salamov A."/>
            <person name="Andreopoulos B."/>
            <person name="Baker S."/>
            <person name="Barry K."/>
            <person name="Bills G."/>
            <person name="Bluhm B."/>
            <person name="Cannon C."/>
            <person name="Castanera R."/>
            <person name="Culley D."/>
            <person name="Daum C."/>
            <person name="Ezra D."/>
            <person name="Gonzalez J."/>
            <person name="Henrissat B."/>
            <person name="Kuo A."/>
            <person name="Liang C."/>
            <person name="Lipzen A."/>
            <person name="Lutzoni F."/>
            <person name="Magnuson J."/>
            <person name="Mondo S."/>
            <person name="Nolan M."/>
            <person name="Ohm R."/>
            <person name="Pangilinan J."/>
            <person name="Park H.-J."/>
            <person name="Ramirez L."/>
            <person name="Alfaro M."/>
            <person name="Sun H."/>
            <person name="Tritt A."/>
            <person name="Yoshinaga Y."/>
            <person name="Zwiers L.-H."/>
            <person name="Turgeon B."/>
            <person name="Goodwin S."/>
            <person name="Spatafora J."/>
            <person name="Crous P."/>
            <person name="Grigoriev I."/>
        </authorList>
    </citation>
    <scope>NUCLEOTIDE SEQUENCE</scope>
    <source>
        <strain evidence="1">CBS 130266</strain>
    </source>
</reference>
<gene>
    <name evidence="1" type="ORF">EJ08DRAFT_703491</name>
</gene>
<dbReference type="EMBL" id="MU007144">
    <property type="protein sequence ID" value="KAF2417129.1"/>
    <property type="molecule type" value="Genomic_DNA"/>
</dbReference>
<evidence type="ECO:0000313" key="2">
    <source>
        <dbReference type="Proteomes" id="UP000800235"/>
    </source>
</evidence>
<evidence type="ECO:0000313" key="1">
    <source>
        <dbReference type="EMBL" id="KAF2417129.1"/>
    </source>
</evidence>
<dbReference type="Proteomes" id="UP000800235">
    <property type="component" value="Unassembled WGS sequence"/>
</dbReference>
<accession>A0A9P4TSH2</accession>
<dbReference type="OrthoDB" id="5416609at2759"/>
<comment type="caution">
    <text evidence="1">The sequence shown here is derived from an EMBL/GenBank/DDBJ whole genome shotgun (WGS) entry which is preliminary data.</text>
</comment>
<sequence length="129" mass="14132">MALDITQAWIASDRNLEFLLEIGCRESCWSQSEQPNDYCVPTWIPSYFGKQTNCTGRVVTGPDVPQVPPPSSTPIVRFAGKSNNAMYVQGVLLGTVEKVGMPYSDSIFTLEPLIFPAGASAFAGRRQDK</sequence>
<dbReference type="AlphaFoldDB" id="A0A9P4TSH2"/>
<keyword evidence="2" id="KW-1185">Reference proteome</keyword>
<name>A0A9P4TSH2_9PEZI</name>
<organism evidence="1 2">
    <name type="scientific">Tothia fuscella</name>
    <dbReference type="NCBI Taxonomy" id="1048955"/>
    <lineage>
        <taxon>Eukaryota</taxon>
        <taxon>Fungi</taxon>
        <taxon>Dikarya</taxon>
        <taxon>Ascomycota</taxon>
        <taxon>Pezizomycotina</taxon>
        <taxon>Dothideomycetes</taxon>
        <taxon>Pleosporomycetidae</taxon>
        <taxon>Venturiales</taxon>
        <taxon>Cylindrosympodiaceae</taxon>
        <taxon>Tothia</taxon>
    </lineage>
</organism>
<protein>
    <submittedName>
        <fullName evidence="1">Uncharacterized protein</fullName>
    </submittedName>
</protein>
<proteinExistence type="predicted"/>